<dbReference type="SUPFAM" id="SSF56784">
    <property type="entry name" value="HAD-like"/>
    <property type="match status" value="1"/>
</dbReference>
<dbReference type="GO" id="GO:0005739">
    <property type="term" value="C:mitochondrion"/>
    <property type="evidence" value="ECO:0007669"/>
    <property type="project" value="TreeGrafter"/>
</dbReference>
<dbReference type="OrthoDB" id="10251048at2759"/>
<sequence length="370" mass="41249">MSFITAAAGPSRVTRAHTLVTFRRASHNQSGPKLAFAFDIDGVLKQGSHVLPQAKRALQRLSGVGPEISESGIVPFLLMTNGGGVTEAQRLASLSKDFEIDLAENQLVQSHTSLRDYVGKYRDEPVLVIGGVGDAGRRIAESYGLRQAYILQDLVAWRQSVWDRYVLTDEEKSFVKRDIDFSNVPLQAIFVIHDNGLDWALAIQVITELLTSDHGRMGTERYRDKGVSDGKEIHLVLTNPDIIWSNEYTLPRFGMGAFRLALEAVYKDKTGCPLPYEQFGKPHTATYEFAEKMLRRHLESRGEDPDQPLSVYMVGDNPESDIAGANAHGWSSMLVRTGVFRGGQPKYQPTQIVDDVEQAIDWAIERESSR</sequence>
<dbReference type="AlphaFoldDB" id="A0A1Y1UM64"/>
<dbReference type="STRING" id="4999.A0A1Y1UM64"/>
<dbReference type="GO" id="GO:0046474">
    <property type="term" value="P:glycerophospholipid biosynthetic process"/>
    <property type="evidence" value="ECO:0007669"/>
    <property type="project" value="TreeGrafter"/>
</dbReference>
<gene>
    <name evidence="1" type="ORF">BD324DRAFT_641679</name>
</gene>
<evidence type="ECO:0000313" key="2">
    <source>
        <dbReference type="Proteomes" id="UP000193218"/>
    </source>
</evidence>
<dbReference type="InterPro" id="IPR023214">
    <property type="entry name" value="HAD_sf"/>
</dbReference>
<dbReference type="EMBL" id="NBSH01000004">
    <property type="protein sequence ID" value="ORX38584.1"/>
    <property type="molecule type" value="Genomic_DNA"/>
</dbReference>
<dbReference type="NCBIfam" id="TIGR01460">
    <property type="entry name" value="HAD-SF-IIA"/>
    <property type="match status" value="1"/>
</dbReference>
<dbReference type="FunCoup" id="A0A1Y1UM64">
    <property type="interactions" value="204"/>
</dbReference>
<dbReference type="Proteomes" id="UP000193218">
    <property type="component" value="Unassembled WGS sequence"/>
</dbReference>
<dbReference type="PANTHER" id="PTHR14269">
    <property type="entry name" value="CDP-DIACYLGLYCEROL--GLYCEROL-3-PHOSPHATE 3-PHOSPHATIDYLTRANSFERASE-RELATED"/>
    <property type="match status" value="1"/>
</dbReference>
<dbReference type="InterPro" id="IPR006357">
    <property type="entry name" value="HAD-SF_hydro_IIA"/>
</dbReference>
<protein>
    <submittedName>
        <fullName evidence="1">HAD-like domain-containing protein</fullName>
    </submittedName>
</protein>
<proteinExistence type="predicted"/>
<name>A0A1Y1UM64_9TREE</name>
<dbReference type="PANTHER" id="PTHR14269:SF4">
    <property type="entry name" value="CAT EYE SYNDROME CRITICAL REGION PROTEIN 5"/>
    <property type="match status" value="1"/>
</dbReference>
<dbReference type="InParanoid" id="A0A1Y1UM64"/>
<dbReference type="InterPro" id="IPR050324">
    <property type="entry name" value="CDP-alcohol_PTase-I"/>
</dbReference>
<dbReference type="Pfam" id="PF13242">
    <property type="entry name" value="Hydrolase_like"/>
    <property type="match status" value="1"/>
</dbReference>
<dbReference type="GeneID" id="33559246"/>
<dbReference type="InterPro" id="IPR006353">
    <property type="entry name" value="HAD-SF_hydro_IIA_CECR5"/>
</dbReference>
<evidence type="ECO:0000313" key="1">
    <source>
        <dbReference type="EMBL" id="ORX38584.1"/>
    </source>
</evidence>
<dbReference type="NCBIfam" id="TIGR01456">
    <property type="entry name" value="CECR5"/>
    <property type="match status" value="1"/>
</dbReference>
<dbReference type="InterPro" id="IPR036412">
    <property type="entry name" value="HAD-like_sf"/>
</dbReference>
<reference evidence="1 2" key="1">
    <citation type="submission" date="2017-03" db="EMBL/GenBank/DDBJ databases">
        <title>Widespread Adenine N6-methylation of Active Genes in Fungi.</title>
        <authorList>
            <consortium name="DOE Joint Genome Institute"/>
            <person name="Mondo S.J."/>
            <person name="Dannebaum R.O."/>
            <person name="Kuo R.C."/>
            <person name="Louie K.B."/>
            <person name="Bewick A.J."/>
            <person name="Labutti K."/>
            <person name="Haridas S."/>
            <person name="Kuo A."/>
            <person name="Salamov A."/>
            <person name="Ahrendt S.R."/>
            <person name="Lau R."/>
            <person name="Bowen B.P."/>
            <person name="Lipzen A."/>
            <person name="Sullivan W."/>
            <person name="Andreopoulos W.B."/>
            <person name="Clum A."/>
            <person name="Lindquist E."/>
            <person name="Daum C."/>
            <person name="Northen T.R."/>
            <person name="Ramamoorthy G."/>
            <person name="Schmitz R.J."/>
            <person name="Gryganskyi A."/>
            <person name="Culley D."/>
            <person name="Magnuson J."/>
            <person name="James T.Y."/>
            <person name="O'Malley M.A."/>
            <person name="Stajich J.E."/>
            <person name="Spatafora J.W."/>
            <person name="Visel A."/>
            <person name="Grigoriev I.V."/>
        </authorList>
    </citation>
    <scope>NUCLEOTIDE SEQUENCE [LARGE SCALE GENOMIC DNA]</scope>
    <source>
        <strain evidence="1 2">NRRL Y-17943</strain>
    </source>
</reference>
<keyword evidence="2" id="KW-1185">Reference proteome</keyword>
<dbReference type="Pfam" id="PF13344">
    <property type="entry name" value="Hydrolase_6"/>
    <property type="match status" value="1"/>
</dbReference>
<accession>A0A1Y1UM64</accession>
<dbReference type="RefSeq" id="XP_021872506.1">
    <property type="nucleotide sequence ID" value="XM_022017437.1"/>
</dbReference>
<organism evidence="1 2">
    <name type="scientific">Kockovaella imperatae</name>
    <dbReference type="NCBI Taxonomy" id="4999"/>
    <lineage>
        <taxon>Eukaryota</taxon>
        <taxon>Fungi</taxon>
        <taxon>Dikarya</taxon>
        <taxon>Basidiomycota</taxon>
        <taxon>Agaricomycotina</taxon>
        <taxon>Tremellomycetes</taxon>
        <taxon>Tremellales</taxon>
        <taxon>Cuniculitremaceae</taxon>
        <taxon>Kockovaella</taxon>
    </lineage>
</organism>
<dbReference type="Gene3D" id="3.40.50.1000">
    <property type="entry name" value="HAD superfamily/HAD-like"/>
    <property type="match status" value="2"/>
</dbReference>
<comment type="caution">
    <text evidence="1">The sequence shown here is derived from an EMBL/GenBank/DDBJ whole genome shotgun (WGS) entry which is preliminary data.</text>
</comment>